<reference evidence="4" key="2">
    <citation type="submission" date="2023-07" db="EMBL/GenBank/DDBJ databases">
        <title>Identification and characterization of horizontal gene transfer across gut microbiota members of farm animals based on homology search.</title>
        <authorList>
            <person name="Schwarzerova J."/>
            <person name="Nykrynova M."/>
            <person name="Jureckova K."/>
            <person name="Cejkova D."/>
            <person name="Rychlik I."/>
        </authorList>
    </citation>
    <scope>NUCLEOTIDE SEQUENCE [LARGE SCALE GENOMIC DNA]</scope>
    <source>
        <strain evidence="4">ET4</strain>
    </source>
</reference>
<protein>
    <recommendedName>
        <fullName evidence="2">Fibronectin type-III domain-containing protein</fullName>
    </recommendedName>
</protein>
<dbReference type="SUPFAM" id="SSF49265">
    <property type="entry name" value="Fibronectin type III"/>
    <property type="match status" value="1"/>
</dbReference>
<dbReference type="InterPro" id="IPR033803">
    <property type="entry name" value="CBD-like_Golvesin-Xly"/>
</dbReference>
<dbReference type="Gene3D" id="3.40.630.40">
    <property type="entry name" value="Zn-dependent exopeptidases"/>
    <property type="match status" value="1"/>
</dbReference>
<reference evidence="3 4" key="1">
    <citation type="submission" date="2023-06" db="EMBL/GenBank/DDBJ databases">
        <authorList>
            <person name="Zeman M."/>
            <person name="Kubasova T."/>
            <person name="Jahodarova E."/>
            <person name="Nykrynova M."/>
            <person name="Rychlik I."/>
        </authorList>
    </citation>
    <scope>NUCLEOTIDE SEQUENCE [LARGE SCALE GENOMIC DNA]</scope>
    <source>
        <strain evidence="3 4">ET4</strain>
    </source>
</reference>
<dbReference type="Pfam" id="PF25275">
    <property type="entry name" value="Golvesin_C"/>
    <property type="match status" value="1"/>
</dbReference>
<comment type="caution">
    <text evidence="3">The sequence shown here is derived from an EMBL/GenBank/DDBJ whole genome shotgun (WGS) entry which is preliminary data.</text>
</comment>
<dbReference type="Proteomes" id="UP001228403">
    <property type="component" value="Unassembled WGS sequence"/>
</dbReference>
<gene>
    <name evidence="3" type="ORF">QUW02_07140</name>
</gene>
<dbReference type="EMBL" id="JAUDCF010000013">
    <property type="protein sequence ID" value="MDM8145696.1"/>
    <property type="molecule type" value="Genomic_DNA"/>
</dbReference>
<dbReference type="Gene3D" id="2.60.40.10">
    <property type="entry name" value="Immunoglobulins"/>
    <property type="match status" value="1"/>
</dbReference>
<dbReference type="PROSITE" id="PS50853">
    <property type="entry name" value="FN3"/>
    <property type="match status" value="1"/>
</dbReference>
<organism evidence="3 4">
    <name type="scientific">Bacteroides eggerthii</name>
    <dbReference type="NCBI Taxonomy" id="28111"/>
    <lineage>
        <taxon>Bacteria</taxon>
        <taxon>Pseudomonadati</taxon>
        <taxon>Bacteroidota</taxon>
        <taxon>Bacteroidia</taxon>
        <taxon>Bacteroidales</taxon>
        <taxon>Bacteroidaceae</taxon>
        <taxon>Bacteroides</taxon>
    </lineage>
</organism>
<accession>A0ABT7U597</accession>
<dbReference type="InterPro" id="IPR036116">
    <property type="entry name" value="FN3_sf"/>
</dbReference>
<feature type="signal peptide" evidence="1">
    <location>
        <begin position="1"/>
        <end position="21"/>
    </location>
</feature>
<dbReference type="InterPro" id="IPR003961">
    <property type="entry name" value="FN3_dom"/>
</dbReference>
<dbReference type="SUPFAM" id="SSF53187">
    <property type="entry name" value="Zn-dependent exopeptidases"/>
    <property type="match status" value="1"/>
</dbReference>
<evidence type="ECO:0000256" key="1">
    <source>
        <dbReference type="SAM" id="SignalP"/>
    </source>
</evidence>
<sequence length="967" mass="108777">MNKRYTSFLAGFFLLGFSVFAQNAETNLKNRINDYFKELNIPISLASPAQAKVERLIIEDEKKSVRIYGDELFSSISFSDKTVDKIYKDVRKLLPEKYKGYELSILGVNYPIEKMIPNSRARKKDSEKLWKRKDNDRIWVTQESPKPDFTKGLQNRHFSVWASHGRYYRQESGIWKWQRPNLFCTNEDLLTQTFVIPYLIPMLENAGAYVFSPRERNWQKNEVIVDNDRPNDNGVFEMVNKRHAWTNGPQRGFSCSPNQQLSDGENPFCMGTTILTQSVGKKSQASYARWTPNIPADGNYAVYVSYPQNPNNVQDATYTVVHQGIETTFHVNQRMGGSTWVYLGTFHFSKGQSPRNCVLLSNYSDDEGLVTADAVRFGGGMGNIVRGGSTSGMPRFLEGARYYGQWAGMPYDVYSSKQGTNDYADDINVRSRTTNYLAGGSEYLPSGNGLQVPIEASIAIHSDAGVRRNDSYVGTLGIYTTQTDDGIFPEGMSRLASRDLCDMMVSQAKDDLTRLFGNWNRRQMFDRNYSETRVPQIPSVIIETLSHQNFADMKKAHDPVFKFHLSRALYKGILKYTATQHDQDYIVQPLPVSKYYTSIDVPRRTITLHWSPTPDPLEPSAKPSGYIVYTKIGEQDFDNGTYVRDPRFAIKATPNTLYSFKICALNSGGCSMPSEELTAYIAEKTRATVLIVNGFQRLAGPQPIETDSLQGFDLNADPGIYLNAFPGYCGAQINFNRTSIGREGPNGLGYSGNELSGMLLGGNTFDYPRQHGMSIAAVGNYSFASCSRDAVEQGEVNLNDYNAVDLILGLQRSDGYSLKDYKAFTHPLQNALKEYVRMQGNLLVSGAYIGSDMLGVDEQQFTQNILKFKTSGRVQANQIQTVTGMNTSCSLYNQLNEEHYATTWVDCITPTHDSFAVMLYNNQVSAGIAYAGRDYRCMALGFPFECIKEGQTRDKMMAAILKFLLTK</sequence>
<name>A0ABT7U597_9BACE</name>
<dbReference type="CDD" id="cd00063">
    <property type="entry name" value="FN3"/>
    <property type="match status" value="1"/>
</dbReference>
<dbReference type="InterPro" id="IPR013783">
    <property type="entry name" value="Ig-like_fold"/>
</dbReference>
<dbReference type="Gene3D" id="2.60.120.260">
    <property type="entry name" value="Galactose-binding domain-like"/>
    <property type="match status" value="1"/>
</dbReference>
<evidence type="ECO:0000313" key="4">
    <source>
        <dbReference type="Proteomes" id="UP001228403"/>
    </source>
</evidence>
<evidence type="ECO:0000313" key="3">
    <source>
        <dbReference type="EMBL" id="MDM8145696.1"/>
    </source>
</evidence>
<keyword evidence="4" id="KW-1185">Reference proteome</keyword>
<evidence type="ECO:0000259" key="2">
    <source>
        <dbReference type="PROSITE" id="PS50853"/>
    </source>
</evidence>
<feature type="domain" description="Fibronectin type-III" evidence="2">
    <location>
        <begin position="588"/>
        <end position="684"/>
    </location>
</feature>
<keyword evidence="1" id="KW-0732">Signal</keyword>
<feature type="chain" id="PRO_5046981377" description="Fibronectin type-III domain-containing protein" evidence="1">
    <location>
        <begin position="22"/>
        <end position="967"/>
    </location>
</feature>
<proteinExistence type="predicted"/>